<dbReference type="Gene3D" id="1.10.10.60">
    <property type="entry name" value="Homeodomain-like"/>
    <property type="match status" value="2"/>
</dbReference>
<dbReference type="SMART" id="SM00271">
    <property type="entry name" value="DnaJ"/>
    <property type="match status" value="1"/>
</dbReference>
<comment type="caution">
    <text evidence="8">The sequence shown here is derived from an EMBL/GenBank/DDBJ whole genome shotgun (WGS) entry which is preliminary data.</text>
</comment>
<dbReference type="Gene3D" id="1.10.8.840">
    <property type="entry name" value="Ribosome-associated complex head domain"/>
    <property type="match status" value="1"/>
</dbReference>
<dbReference type="AlphaFoldDB" id="A0ABD2II46"/>
<evidence type="ECO:0000313" key="8">
    <source>
        <dbReference type="EMBL" id="KAL3079819.1"/>
    </source>
</evidence>
<dbReference type="InterPro" id="IPR001623">
    <property type="entry name" value="DnaJ_domain"/>
</dbReference>
<dbReference type="SUPFAM" id="SSF46689">
    <property type="entry name" value="Homeodomain-like"/>
    <property type="match status" value="2"/>
</dbReference>
<dbReference type="PANTHER" id="PTHR43999">
    <property type="entry name" value="DNAJ HOMOLOG SUBFAMILY C MEMBER 2"/>
    <property type="match status" value="1"/>
</dbReference>
<organism evidence="8 9">
    <name type="scientific">Heterodera schachtii</name>
    <name type="common">Sugarbeet cyst nematode worm</name>
    <name type="synonym">Tylenchus schachtii</name>
    <dbReference type="NCBI Taxonomy" id="97005"/>
    <lineage>
        <taxon>Eukaryota</taxon>
        <taxon>Metazoa</taxon>
        <taxon>Ecdysozoa</taxon>
        <taxon>Nematoda</taxon>
        <taxon>Chromadorea</taxon>
        <taxon>Rhabditida</taxon>
        <taxon>Tylenchina</taxon>
        <taxon>Tylenchomorpha</taxon>
        <taxon>Tylenchoidea</taxon>
        <taxon>Heteroderidae</taxon>
        <taxon>Heteroderinae</taxon>
        <taxon>Heterodera</taxon>
    </lineage>
</organism>
<feature type="region of interest" description="Disordered" evidence="5">
    <location>
        <begin position="284"/>
        <end position="346"/>
    </location>
</feature>
<dbReference type="SMART" id="SM00717">
    <property type="entry name" value="SANT"/>
    <property type="match status" value="2"/>
</dbReference>
<dbReference type="InterPro" id="IPR042569">
    <property type="entry name" value="RAC_head_sf"/>
</dbReference>
<dbReference type="Pfam" id="PF23082">
    <property type="entry name" value="Myb_DNA-binding_2"/>
    <property type="match status" value="1"/>
</dbReference>
<dbReference type="PANTHER" id="PTHR43999:SF1">
    <property type="entry name" value="DNAJ HOMOLOG SUBFAMILY C MEMBER 2"/>
    <property type="match status" value="1"/>
</dbReference>
<dbReference type="PROSITE" id="PS50090">
    <property type="entry name" value="MYB_LIKE"/>
    <property type="match status" value="1"/>
</dbReference>
<dbReference type="Gene3D" id="1.10.287.110">
    <property type="entry name" value="DnaJ domain"/>
    <property type="match status" value="1"/>
</dbReference>
<feature type="domain" description="Myb-like" evidence="7">
    <location>
        <begin position="538"/>
        <end position="585"/>
    </location>
</feature>
<sequence>MALAHYGFLAPKRRIEPAGISYEFSLIKDRLILGLSTLPVLQIVFQNNRTTDGDDIDGAAESVDWIDRDDSKFRKYISRLDPNEWKKQDHYKVLGLSKLRYQATAAQLKTAYRRKVLKYHPDKGKATETDDKLLRNEAVFACIQKAYEQLGFSEERRRAFDSVDPQFDDSMPDSVDTANFFELLGPVFERNARFSVNQPVPLLGDEHSDRLHVEHFYEFWFDWRSWREFSYLDSEDKAKGEDRWERREIDKLNKAEREKRRKRDLRRISALVELAYAKDPRVARFKEEDKRSKNAQKERRRMEREARERAEADERRRAEAEAARESEARAEEQRREAQVKQQRKKAMAAQRRQLRTMASNANYWMENGTALDNRRMASIAEQIERICLSAELDELTALCEGLAIVQTFDDAQKLMAECAIKKDSADGKAGGEGSSTNAQNKASIASKIWSMNELQLLIKAVNLFPPGTNERWKQVAEYVSSHGDQQRTEREVISQVKLLKSNPSSNLAPPPTVVTKNAETNVSTTLTAPSAASDDQEWSAEQQKQLERALKTTISVDAKDRWDQIAAMVDGKDKKECIRRYKMVAQMVKKAKMDGGAGGGQQQQQQK</sequence>
<keyword evidence="9" id="KW-1185">Reference proteome</keyword>
<comment type="subcellular location">
    <subcellularLocation>
        <location evidence="2">Cytoplasm</location>
    </subcellularLocation>
    <subcellularLocation>
        <location evidence="1">Nucleus</location>
    </subcellularLocation>
</comment>
<dbReference type="GO" id="GO:0005737">
    <property type="term" value="C:cytoplasm"/>
    <property type="evidence" value="ECO:0007669"/>
    <property type="project" value="UniProtKB-SubCell"/>
</dbReference>
<feature type="compositionally biased region" description="Basic and acidic residues" evidence="5">
    <location>
        <begin position="284"/>
        <end position="338"/>
    </location>
</feature>
<dbReference type="CDD" id="cd06257">
    <property type="entry name" value="DnaJ"/>
    <property type="match status" value="1"/>
</dbReference>
<evidence type="ECO:0000256" key="2">
    <source>
        <dbReference type="ARBA" id="ARBA00004496"/>
    </source>
</evidence>
<dbReference type="Pfam" id="PF16717">
    <property type="entry name" value="RAC_head"/>
    <property type="match status" value="1"/>
</dbReference>
<keyword evidence="4" id="KW-0143">Chaperone</keyword>
<evidence type="ECO:0000259" key="6">
    <source>
        <dbReference type="PROSITE" id="PS50076"/>
    </source>
</evidence>
<accession>A0ABD2II46</accession>
<evidence type="ECO:0008006" key="10">
    <source>
        <dbReference type="Google" id="ProtNLM"/>
    </source>
</evidence>
<dbReference type="InterPro" id="IPR009057">
    <property type="entry name" value="Homeodomain-like_sf"/>
</dbReference>
<evidence type="ECO:0000313" key="9">
    <source>
        <dbReference type="Proteomes" id="UP001620645"/>
    </source>
</evidence>
<dbReference type="Proteomes" id="UP001620645">
    <property type="component" value="Unassembled WGS sequence"/>
</dbReference>
<dbReference type="InterPro" id="IPR001005">
    <property type="entry name" value="SANT/Myb"/>
</dbReference>
<dbReference type="InterPro" id="IPR032003">
    <property type="entry name" value="RAC_head"/>
</dbReference>
<dbReference type="EMBL" id="JBICCN010000300">
    <property type="protein sequence ID" value="KAL3079819.1"/>
    <property type="molecule type" value="Genomic_DNA"/>
</dbReference>
<dbReference type="InterPro" id="IPR054076">
    <property type="entry name" value="ZUO1-like_ZHD"/>
</dbReference>
<name>A0ABD2II46_HETSC</name>
<dbReference type="InterPro" id="IPR036869">
    <property type="entry name" value="J_dom_sf"/>
</dbReference>
<protein>
    <recommendedName>
        <fullName evidence="10">DnaJ homolog subfamily C member 2</fullName>
    </recommendedName>
</protein>
<dbReference type="GO" id="GO:0005634">
    <property type="term" value="C:nucleus"/>
    <property type="evidence" value="ECO:0007669"/>
    <property type="project" value="UniProtKB-SubCell"/>
</dbReference>
<dbReference type="InterPro" id="IPR044634">
    <property type="entry name" value="Zuotin/DnaJC2"/>
</dbReference>
<gene>
    <name evidence="8" type="ORF">niasHS_014101</name>
</gene>
<dbReference type="CDD" id="cd00167">
    <property type="entry name" value="SANT"/>
    <property type="match status" value="1"/>
</dbReference>
<reference evidence="8 9" key="1">
    <citation type="submission" date="2024-10" db="EMBL/GenBank/DDBJ databases">
        <authorList>
            <person name="Kim D."/>
        </authorList>
    </citation>
    <scope>NUCLEOTIDE SEQUENCE [LARGE SCALE GENOMIC DNA]</scope>
    <source>
        <strain evidence="8">Taebaek</strain>
    </source>
</reference>
<evidence type="ECO:0000256" key="1">
    <source>
        <dbReference type="ARBA" id="ARBA00004123"/>
    </source>
</evidence>
<evidence type="ECO:0000256" key="5">
    <source>
        <dbReference type="SAM" id="MobiDB-lite"/>
    </source>
</evidence>
<dbReference type="PROSITE" id="PS50076">
    <property type="entry name" value="DNAJ_2"/>
    <property type="match status" value="1"/>
</dbReference>
<feature type="domain" description="J" evidence="6">
    <location>
        <begin position="89"/>
        <end position="164"/>
    </location>
</feature>
<evidence type="ECO:0000256" key="4">
    <source>
        <dbReference type="ARBA" id="ARBA00023186"/>
    </source>
</evidence>
<keyword evidence="3" id="KW-0963">Cytoplasm</keyword>
<evidence type="ECO:0000259" key="7">
    <source>
        <dbReference type="PROSITE" id="PS50090"/>
    </source>
</evidence>
<dbReference type="SUPFAM" id="SSF46565">
    <property type="entry name" value="Chaperone J-domain"/>
    <property type="match status" value="1"/>
</dbReference>
<proteinExistence type="predicted"/>
<dbReference type="Pfam" id="PF00226">
    <property type="entry name" value="DnaJ"/>
    <property type="match status" value="1"/>
</dbReference>
<dbReference type="Pfam" id="PF21884">
    <property type="entry name" value="ZUO1-like_ZHD"/>
    <property type="match status" value="1"/>
</dbReference>
<evidence type="ECO:0000256" key="3">
    <source>
        <dbReference type="ARBA" id="ARBA00022490"/>
    </source>
</evidence>